<reference evidence="1" key="1">
    <citation type="journal article" date="2020" name="mSystems">
        <title>Genome- and Community-Level Interaction Insights into Carbon Utilization and Element Cycling Functions of Hydrothermarchaeota in Hydrothermal Sediment.</title>
        <authorList>
            <person name="Zhou Z."/>
            <person name="Liu Y."/>
            <person name="Xu W."/>
            <person name="Pan J."/>
            <person name="Luo Z.H."/>
            <person name="Li M."/>
        </authorList>
    </citation>
    <scope>NUCLEOTIDE SEQUENCE [LARGE SCALE GENOMIC DNA]</scope>
    <source>
        <strain evidence="1">SpSt-23</strain>
    </source>
</reference>
<dbReference type="EMBL" id="DSJT01000023">
    <property type="protein sequence ID" value="HEF87474.1"/>
    <property type="molecule type" value="Genomic_DNA"/>
</dbReference>
<dbReference type="AlphaFoldDB" id="A0A7C2BKT7"/>
<sequence>MRIEGIHYGLTLMYSYLLPLFEIKETSNGFMFLKKYGVSKGLKCVFDEKSLSTICDTSSVSQPDMKHITSLLGLEKITLFKQLSSILESHLIDEVTLIYSPLDAGSIFKIIFLSRNTDYFLNTVKWAKDLLDGKDVSETYSSYIPKALKQLNEHVEDVDFTSLNSVSLRKLLRIRNVGPKTVSALLLHGYGNTFYAPVDRHFSKLLSTYFEISNPLKIYCIKYAMNCFKCEHGFKCKYGISMKTFGMYNGVIQSLTYLASRLGKKPSQLESILLKNRRPYKRLTKLIVDLVEKFNKDLSQKVFR</sequence>
<dbReference type="SUPFAM" id="SSF48150">
    <property type="entry name" value="DNA-glycosylase"/>
    <property type="match status" value="1"/>
</dbReference>
<dbReference type="GO" id="GO:0006281">
    <property type="term" value="P:DNA repair"/>
    <property type="evidence" value="ECO:0007669"/>
    <property type="project" value="InterPro"/>
</dbReference>
<proteinExistence type="predicted"/>
<name>A0A7C2BKT7_9CREN</name>
<organism evidence="1">
    <name type="scientific">Thermosphaera aggregans</name>
    <dbReference type="NCBI Taxonomy" id="54254"/>
    <lineage>
        <taxon>Archaea</taxon>
        <taxon>Thermoproteota</taxon>
        <taxon>Thermoprotei</taxon>
        <taxon>Desulfurococcales</taxon>
        <taxon>Desulfurococcaceae</taxon>
        <taxon>Thermosphaera</taxon>
    </lineage>
</organism>
<comment type="caution">
    <text evidence="1">The sequence shown here is derived from an EMBL/GenBank/DDBJ whole genome shotgun (WGS) entry which is preliminary data.</text>
</comment>
<dbReference type="GO" id="GO:0003824">
    <property type="term" value="F:catalytic activity"/>
    <property type="evidence" value="ECO:0007669"/>
    <property type="project" value="InterPro"/>
</dbReference>
<evidence type="ECO:0000313" key="1">
    <source>
        <dbReference type="EMBL" id="HEF87474.1"/>
    </source>
</evidence>
<accession>A0A7C2BKT7</accession>
<gene>
    <name evidence="1" type="ORF">ENP55_04155</name>
</gene>
<protein>
    <submittedName>
        <fullName evidence="1">Uncharacterized protein</fullName>
    </submittedName>
</protein>
<dbReference type="InterPro" id="IPR011257">
    <property type="entry name" value="DNA_glycosylase"/>
</dbReference>